<reference evidence="1 2" key="1">
    <citation type="submission" date="2018-11" db="EMBL/GenBank/DDBJ databases">
        <title>Genome sequencing of Lachnoanaerobaculum orale DSM 24553T.</title>
        <authorList>
            <person name="Kook J.-K."/>
            <person name="Park S.-N."/>
            <person name="Lim Y.K."/>
        </authorList>
    </citation>
    <scope>NUCLEOTIDE SEQUENCE [LARGE SCALE GENOMIC DNA]</scope>
    <source>
        <strain evidence="1 2">DSM 24553</strain>
    </source>
</reference>
<organism evidence="1 2">
    <name type="scientific">Lachnoanaerobaculum orale</name>
    <dbReference type="NCBI Taxonomy" id="979627"/>
    <lineage>
        <taxon>Bacteria</taxon>
        <taxon>Bacillati</taxon>
        <taxon>Bacillota</taxon>
        <taxon>Clostridia</taxon>
        <taxon>Lachnospirales</taxon>
        <taxon>Lachnospiraceae</taxon>
        <taxon>Lachnoanaerobaculum</taxon>
    </lineage>
</organism>
<comment type="caution">
    <text evidence="1">The sequence shown here is derived from an EMBL/GenBank/DDBJ whole genome shotgun (WGS) entry which is preliminary data.</text>
</comment>
<dbReference type="EMBL" id="RRCM01000005">
    <property type="protein sequence ID" value="RRJ13492.1"/>
    <property type="molecule type" value="Genomic_DNA"/>
</dbReference>
<dbReference type="Proteomes" id="UP000276982">
    <property type="component" value="Unassembled WGS sequence"/>
</dbReference>
<sequence length="292" mass="34468">MDFYLDHNIYIYSLIDKSIVSAVDLLKKSVNFCYSPAHIEEVYKALKKGDSNYLENKKNILSQISKFTNDMEYLPSMTSIIIKKESPFICYERIVKYDTTQRIEIDGKHKYKVDKEHYKELCDKEKKYQNISNIEFDKIWEYEDMVNAISQLNTNMKDIIKKHNNRYENSVFKLCGVDKDLPEDLKIYSGMYSKIKDSHKVLEFIIEILFRILNINGYNAEKKEDTTISGIHDVSHAIYATKADKLFTVDRKFFNKCKAVYYFLQVDTEVILCSKENISEILMSYNECCKLM</sequence>
<accession>A0A3P3PX01</accession>
<dbReference type="AlphaFoldDB" id="A0A3P3PX01"/>
<protein>
    <recommendedName>
        <fullName evidence="3">PIN domain-containing protein</fullName>
    </recommendedName>
</protein>
<evidence type="ECO:0000313" key="1">
    <source>
        <dbReference type="EMBL" id="RRJ13492.1"/>
    </source>
</evidence>
<name>A0A3P3PX01_9FIRM</name>
<gene>
    <name evidence="1" type="ORF">EHW90_12960</name>
</gene>
<proteinExistence type="predicted"/>
<evidence type="ECO:0000313" key="2">
    <source>
        <dbReference type="Proteomes" id="UP000276982"/>
    </source>
</evidence>
<dbReference type="RefSeq" id="WP_124953088.1">
    <property type="nucleotide sequence ID" value="NZ_RRCM01000005.1"/>
</dbReference>
<evidence type="ECO:0008006" key="3">
    <source>
        <dbReference type="Google" id="ProtNLM"/>
    </source>
</evidence>
<keyword evidence="2" id="KW-1185">Reference proteome</keyword>